<keyword evidence="7" id="KW-1185">Reference proteome</keyword>
<dbReference type="EMBL" id="JBJXBP010000003">
    <property type="protein sequence ID" value="KAL3838425.1"/>
    <property type="molecule type" value="Genomic_DNA"/>
</dbReference>
<dbReference type="SUPFAM" id="SSF48464">
    <property type="entry name" value="ENTH/VHS domain"/>
    <property type="match status" value="1"/>
</dbReference>
<dbReference type="GO" id="GO:0030136">
    <property type="term" value="C:clathrin-coated vesicle"/>
    <property type="evidence" value="ECO:0007669"/>
    <property type="project" value="UniProtKB-SubCell"/>
</dbReference>
<dbReference type="GO" id="GO:0005794">
    <property type="term" value="C:Golgi apparatus"/>
    <property type="evidence" value="ECO:0007669"/>
    <property type="project" value="UniProtKB-SubCell"/>
</dbReference>
<sequence>MGSLMQDFKRQASFFLKEKIKSARLVLTDVTPAQIFVFGEKRLTEEITNGESLGADAQAMRIISKAAFEVDDYDRIAHILHQRLSKFDTKNWRASYKALVLLEHLLTHGPNRVSEEFEGDEDVIRDMANFHYLDDKGFDWGSRVQKKSERIMKLLEDKSYLKEERARARKLIVGIKGFGSISQKSAIDESSKDANKTIFRSNTHQYFINDQNDLMESDEFMTNLLVTNKMADNKHTYSSQERAIEPDHPFWDKEQHTRVSLLSST</sequence>
<evidence type="ECO:0000259" key="5">
    <source>
        <dbReference type="PROSITE" id="PS50942"/>
    </source>
</evidence>
<dbReference type="PANTHER" id="PTHR12276">
    <property type="entry name" value="EPSIN/ENT-RELATED"/>
    <property type="match status" value="1"/>
</dbReference>
<accession>A0ABD3TNW7</accession>
<dbReference type="InterPro" id="IPR008942">
    <property type="entry name" value="ENTH_VHS"/>
</dbReference>
<dbReference type="Gene3D" id="1.25.40.90">
    <property type="match status" value="1"/>
</dbReference>
<evidence type="ECO:0000313" key="7">
    <source>
        <dbReference type="Proteomes" id="UP001634393"/>
    </source>
</evidence>
<gene>
    <name evidence="6" type="ORF">ACJIZ3_023016</name>
</gene>
<comment type="subcellular location">
    <subcellularLocation>
        <location evidence="1">Cytoplasmic vesicle</location>
        <location evidence="1">Clathrin-coated vesicle</location>
    </subcellularLocation>
    <subcellularLocation>
        <location evidence="2">Golgi apparatus</location>
    </subcellularLocation>
</comment>
<evidence type="ECO:0000256" key="4">
    <source>
        <dbReference type="ARBA" id="ARBA00023329"/>
    </source>
</evidence>
<protein>
    <recommendedName>
        <fullName evidence="5">ENTH domain-containing protein</fullName>
    </recommendedName>
</protein>
<dbReference type="AlphaFoldDB" id="A0ABD3TNW7"/>
<evidence type="ECO:0000256" key="3">
    <source>
        <dbReference type="ARBA" id="ARBA00023034"/>
    </source>
</evidence>
<feature type="domain" description="ENTH" evidence="5">
    <location>
        <begin position="32"/>
        <end position="165"/>
    </location>
</feature>
<reference evidence="6 7" key="1">
    <citation type="submission" date="2024-12" db="EMBL/GenBank/DDBJ databases">
        <title>The unique morphological basis and parallel evolutionary history of personate flowers in Penstemon.</title>
        <authorList>
            <person name="Depatie T.H."/>
            <person name="Wessinger C.A."/>
        </authorList>
    </citation>
    <scope>NUCLEOTIDE SEQUENCE [LARGE SCALE GENOMIC DNA]</scope>
    <source>
        <strain evidence="6">WTNN_2</strain>
        <tissue evidence="6">Leaf</tissue>
    </source>
</reference>
<dbReference type="Proteomes" id="UP001634393">
    <property type="component" value="Unassembled WGS sequence"/>
</dbReference>
<evidence type="ECO:0000256" key="2">
    <source>
        <dbReference type="ARBA" id="ARBA00004555"/>
    </source>
</evidence>
<name>A0ABD3TNW7_9LAMI</name>
<proteinExistence type="predicted"/>
<comment type="caution">
    <text evidence="6">The sequence shown here is derived from an EMBL/GenBank/DDBJ whole genome shotgun (WGS) entry which is preliminary data.</text>
</comment>
<evidence type="ECO:0000256" key="1">
    <source>
        <dbReference type="ARBA" id="ARBA00004132"/>
    </source>
</evidence>
<dbReference type="InterPro" id="IPR013809">
    <property type="entry name" value="ENTH"/>
</dbReference>
<dbReference type="PANTHER" id="PTHR12276:SF99">
    <property type="entry name" value="EPSIN-2-LIKE"/>
    <property type="match status" value="1"/>
</dbReference>
<keyword evidence="3" id="KW-0333">Golgi apparatus</keyword>
<dbReference type="Pfam" id="PF01417">
    <property type="entry name" value="ENTH"/>
    <property type="match status" value="1"/>
</dbReference>
<dbReference type="PROSITE" id="PS50942">
    <property type="entry name" value="ENTH"/>
    <property type="match status" value="1"/>
</dbReference>
<keyword evidence="4" id="KW-0968">Cytoplasmic vesicle</keyword>
<dbReference type="SMART" id="SM00273">
    <property type="entry name" value="ENTH"/>
    <property type="match status" value="1"/>
</dbReference>
<evidence type="ECO:0000313" key="6">
    <source>
        <dbReference type="EMBL" id="KAL3838425.1"/>
    </source>
</evidence>
<organism evidence="6 7">
    <name type="scientific">Penstemon smallii</name>
    <dbReference type="NCBI Taxonomy" id="265156"/>
    <lineage>
        <taxon>Eukaryota</taxon>
        <taxon>Viridiplantae</taxon>
        <taxon>Streptophyta</taxon>
        <taxon>Embryophyta</taxon>
        <taxon>Tracheophyta</taxon>
        <taxon>Spermatophyta</taxon>
        <taxon>Magnoliopsida</taxon>
        <taxon>eudicotyledons</taxon>
        <taxon>Gunneridae</taxon>
        <taxon>Pentapetalae</taxon>
        <taxon>asterids</taxon>
        <taxon>lamiids</taxon>
        <taxon>Lamiales</taxon>
        <taxon>Plantaginaceae</taxon>
        <taxon>Cheloneae</taxon>
        <taxon>Penstemon</taxon>
    </lineage>
</organism>
<dbReference type="CDD" id="cd03571">
    <property type="entry name" value="ENTH"/>
    <property type="match status" value="1"/>
</dbReference>